<reference evidence="20" key="1">
    <citation type="journal article" date="2018" name="DNA Res.">
        <title>Multiple hybrid de novo genome assembly of finger millet, an orphan allotetraploid crop.</title>
        <authorList>
            <person name="Hatakeyama M."/>
            <person name="Aluri S."/>
            <person name="Balachadran M.T."/>
            <person name="Sivarajan S.R."/>
            <person name="Patrignani A."/>
            <person name="Gruter S."/>
            <person name="Poveda L."/>
            <person name="Shimizu-Inatsugi R."/>
            <person name="Baeten J."/>
            <person name="Francoijs K.J."/>
            <person name="Nataraja K.N."/>
            <person name="Reddy Y.A.N."/>
            <person name="Phadnis S."/>
            <person name="Ravikumar R.L."/>
            <person name="Schlapbach R."/>
            <person name="Sreeman S.M."/>
            <person name="Shimizu K.K."/>
        </authorList>
    </citation>
    <scope>NUCLEOTIDE SEQUENCE</scope>
</reference>
<evidence type="ECO:0000256" key="9">
    <source>
        <dbReference type="ARBA" id="ARBA00022734"/>
    </source>
</evidence>
<evidence type="ECO:0000256" key="18">
    <source>
        <dbReference type="SAM" id="Phobius"/>
    </source>
</evidence>
<organism evidence="20 21">
    <name type="scientific">Eleusine coracana subsp. coracana</name>
    <dbReference type="NCBI Taxonomy" id="191504"/>
    <lineage>
        <taxon>Eukaryota</taxon>
        <taxon>Viridiplantae</taxon>
        <taxon>Streptophyta</taxon>
        <taxon>Embryophyta</taxon>
        <taxon>Tracheophyta</taxon>
        <taxon>Spermatophyta</taxon>
        <taxon>Magnoliopsida</taxon>
        <taxon>Liliopsida</taxon>
        <taxon>Poales</taxon>
        <taxon>Poaceae</taxon>
        <taxon>PACMAD clade</taxon>
        <taxon>Chloridoideae</taxon>
        <taxon>Cynodonteae</taxon>
        <taxon>Eleusininae</taxon>
        <taxon>Eleusine</taxon>
    </lineage>
</organism>
<evidence type="ECO:0000256" key="11">
    <source>
        <dbReference type="ARBA" id="ARBA00022777"/>
    </source>
</evidence>
<dbReference type="EC" id="2.7.11.1" evidence="4"/>
<dbReference type="PANTHER" id="PTHR27007">
    <property type="match status" value="1"/>
</dbReference>
<keyword evidence="7 18" id="KW-0812">Transmembrane</keyword>
<dbReference type="GO" id="GO:0030246">
    <property type="term" value="F:carbohydrate binding"/>
    <property type="evidence" value="ECO:0007669"/>
    <property type="project" value="UniProtKB-KW"/>
</dbReference>
<comment type="similarity">
    <text evidence="3">In the C-terminal section; belongs to the protein kinase superfamily. Ser/Thr protein kinase family.</text>
</comment>
<dbReference type="FunFam" id="2.60.120.200:FF:000051">
    <property type="entry name" value="L-type lectin-domain containing receptor kinase V.9"/>
    <property type="match status" value="1"/>
</dbReference>
<evidence type="ECO:0000256" key="5">
    <source>
        <dbReference type="ARBA" id="ARBA00022527"/>
    </source>
</evidence>
<dbReference type="InterPro" id="IPR050528">
    <property type="entry name" value="L-type_Lectin-RKs"/>
</dbReference>
<dbReference type="EMBL" id="BQKI01000080">
    <property type="protein sequence ID" value="GJN28332.1"/>
    <property type="molecule type" value="Genomic_DNA"/>
</dbReference>
<evidence type="ECO:0000256" key="12">
    <source>
        <dbReference type="ARBA" id="ARBA00022840"/>
    </source>
</evidence>
<keyword evidence="9" id="KW-0430">Lectin</keyword>
<protein>
    <recommendedName>
        <fullName evidence="4">non-specific serine/threonine protein kinase</fullName>
        <ecNumber evidence="4">2.7.11.1</ecNumber>
    </recommendedName>
</protein>
<dbReference type="Gene3D" id="1.10.510.10">
    <property type="entry name" value="Transferase(Phosphotransferase) domain 1"/>
    <property type="match status" value="1"/>
</dbReference>
<evidence type="ECO:0000256" key="16">
    <source>
        <dbReference type="ARBA" id="ARBA00023180"/>
    </source>
</evidence>
<dbReference type="AlphaFoldDB" id="A0AAV5F0H5"/>
<dbReference type="CDD" id="cd06899">
    <property type="entry name" value="lectin_legume_LecRK_Arcelin_ConA"/>
    <property type="match status" value="1"/>
</dbReference>
<evidence type="ECO:0000256" key="6">
    <source>
        <dbReference type="ARBA" id="ARBA00022679"/>
    </source>
</evidence>
<dbReference type="FunFam" id="3.30.200.20:FF:000112">
    <property type="entry name" value="Lectin-domain containing receptor kinase A4.3"/>
    <property type="match status" value="1"/>
</dbReference>
<dbReference type="InterPro" id="IPR008271">
    <property type="entry name" value="Ser/Thr_kinase_AS"/>
</dbReference>
<keyword evidence="6" id="KW-0808">Transferase</keyword>
<dbReference type="Pfam" id="PF00139">
    <property type="entry name" value="Lectin_legB"/>
    <property type="match status" value="1"/>
</dbReference>
<evidence type="ECO:0000256" key="4">
    <source>
        <dbReference type="ARBA" id="ARBA00012513"/>
    </source>
</evidence>
<evidence type="ECO:0000256" key="13">
    <source>
        <dbReference type="ARBA" id="ARBA00022989"/>
    </source>
</evidence>
<keyword evidence="15" id="KW-0675">Receptor</keyword>
<comment type="similarity">
    <text evidence="2">In the N-terminal section; belongs to the leguminous lectin family.</text>
</comment>
<evidence type="ECO:0000259" key="19">
    <source>
        <dbReference type="PROSITE" id="PS50011"/>
    </source>
</evidence>
<proteinExistence type="inferred from homology"/>
<dbReference type="PROSITE" id="PS00107">
    <property type="entry name" value="PROTEIN_KINASE_ATP"/>
    <property type="match status" value="1"/>
</dbReference>
<dbReference type="InterPro" id="IPR000719">
    <property type="entry name" value="Prot_kinase_dom"/>
</dbReference>
<keyword evidence="10 17" id="KW-0547">Nucleotide-binding</keyword>
<reference evidence="20" key="2">
    <citation type="submission" date="2021-12" db="EMBL/GenBank/DDBJ databases">
        <title>Resequencing data analysis of finger millet.</title>
        <authorList>
            <person name="Hatakeyama M."/>
            <person name="Aluri S."/>
            <person name="Balachadran M.T."/>
            <person name="Sivarajan S.R."/>
            <person name="Poveda L."/>
            <person name="Shimizu-Inatsugi R."/>
            <person name="Schlapbach R."/>
            <person name="Sreeman S.M."/>
            <person name="Shimizu K.K."/>
        </authorList>
    </citation>
    <scope>NUCLEOTIDE SEQUENCE</scope>
</reference>
<keyword evidence="5" id="KW-0723">Serine/threonine-protein kinase</keyword>
<dbReference type="InterPro" id="IPR001220">
    <property type="entry name" value="Legume_lectin_dom"/>
</dbReference>
<feature type="binding site" evidence="17">
    <location>
        <position position="393"/>
    </location>
    <ligand>
        <name>ATP</name>
        <dbReference type="ChEBI" id="CHEBI:30616"/>
    </ligand>
</feature>
<dbReference type="InterPro" id="IPR017441">
    <property type="entry name" value="Protein_kinase_ATP_BS"/>
</dbReference>
<evidence type="ECO:0000256" key="3">
    <source>
        <dbReference type="ARBA" id="ARBA00010217"/>
    </source>
</evidence>
<feature type="transmembrane region" description="Helical" evidence="18">
    <location>
        <begin position="309"/>
        <end position="330"/>
    </location>
</feature>
<dbReference type="Proteomes" id="UP001054889">
    <property type="component" value="Unassembled WGS sequence"/>
</dbReference>
<sequence length="544" mass="60987">MSSVQTNLRPCIFVKLLLDMNPLLLLLHLLFFLNLSPLAFGNHQFAYSGFTGANLTLDGVASITPNGLLELTNGTLRKKGHAFHPTPFSFSRAPNGTIHSFAVTYVFAIYCIQFDICGHGMAFLVAKTNNFSDAMPMQYLGLLNIYNNGNASNHLFAIELDTNKNDEFKDINNNHVGIDVNGLHSVNSSSAGYYDDTNGNFHNLILASYKMIQVWVEYDGHRTQINVTLAPLNMAKPFKPLVSATYNLSSVLSGKAYVGFSSSTGSFIARQYVLGWSFGLNMPAPPIDVTKLPKLPHEGPRPRSKVLEIMLPICTATFVLVVGSIVILFIRRRLRYAELREDWEVEFGPHRFSYKDLFHATEGFKNKNLLGIGGFGRVYKGVLPTSKLEVAVKRISHDSKQGMKEFASEVVSIGCLQHRNLVQLHGYCRRKGELFLVYEYMANGSLDKYLYDQERKLTLSWDERFQIIKGIASGLLYLHDEWERVVLHRDIKPSNVLLDDRMNGYLGDFGLARLYDHGADPQTTHVVGTIGYLAPELAPARQPH</sequence>
<dbReference type="GO" id="GO:0016020">
    <property type="term" value="C:membrane"/>
    <property type="evidence" value="ECO:0007669"/>
    <property type="project" value="UniProtKB-SubCell"/>
</dbReference>
<evidence type="ECO:0000313" key="20">
    <source>
        <dbReference type="EMBL" id="GJN28332.1"/>
    </source>
</evidence>
<evidence type="ECO:0000256" key="14">
    <source>
        <dbReference type="ARBA" id="ARBA00023136"/>
    </source>
</evidence>
<dbReference type="InterPro" id="IPR013320">
    <property type="entry name" value="ConA-like_dom_sf"/>
</dbReference>
<evidence type="ECO:0000313" key="21">
    <source>
        <dbReference type="Proteomes" id="UP001054889"/>
    </source>
</evidence>
<accession>A0AAV5F0H5</accession>
<dbReference type="SMART" id="SM00220">
    <property type="entry name" value="S_TKc"/>
    <property type="match status" value="1"/>
</dbReference>
<evidence type="ECO:0000256" key="15">
    <source>
        <dbReference type="ARBA" id="ARBA00023170"/>
    </source>
</evidence>
<dbReference type="InterPro" id="IPR011009">
    <property type="entry name" value="Kinase-like_dom_sf"/>
</dbReference>
<comment type="caution">
    <text evidence="20">The sequence shown here is derived from an EMBL/GenBank/DDBJ whole genome shotgun (WGS) entry which is preliminary data.</text>
</comment>
<evidence type="ECO:0000256" key="8">
    <source>
        <dbReference type="ARBA" id="ARBA00022729"/>
    </source>
</evidence>
<evidence type="ECO:0000256" key="10">
    <source>
        <dbReference type="ARBA" id="ARBA00022741"/>
    </source>
</evidence>
<dbReference type="Gene3D" id="2.60.120.200">
    <property type="match status" value="1"/>
</dbReference>
<dbReference type="PROSITE" id="PS50011">
    <property type="entry name" value="PROTEIN_KINASE_DOM"/>
    <property type="match status" value="1"/>
</dbReference>
<evidence type="ECO:0000256" key="7">
    <source>
        <dbReference type="ARBA" id="ARBA00022692"/>
    </source>
</evidence>
<dbReference type="SUPFAM" id="SSF56112">
    <property type="entry name" value="Protein kinase-like (PK-like)"/>
    <property type="match status" value="1"/>
</dbReference>
<keyword evidence="21" id="KW-1185">Reference proteome</keyword>
<dbReference type="SUPFAM" id="SSF49899">
    <property type="entry name" value="Concanavalin A-like lectins/glucanases"/>
    <property type="match status" value="1"/>
</dbReference>
<feature type="domain" description="Protein kinase" evidence="19">
    <location>
        <begin position="364"/>
        <end position="544"/>
    </location>
</feature>
<gene>
    <name evidence="20" type="primary">gb16442</name>
    <name evidence="20" type="ORF">PR202_gb16442</name>
</gene>
<evidence type="ECO:0000256" key="1">
    <source>
        <dbReference type="ARBA" id="ARBA00004479"/>
    </source>
</evidence>
<keyword evidence="13 18" id="KW-1133">Transmembrane helix</keyword>
<dbReference type="FunFam" id="1.10.510.10:FF:001731">
    <property type="match status" value="1"/>
</dbReference>
<dbReference type="PROSITE" id="PS00108">
    <property type="entry name" value="PROTEIN_KINASE_ST"/>
    <property type="match status" value="1"/>
</dbReference>
<keyword evidence="11" id="KW-0418">Kinase</keyword>
<dbReference type="Pfam" id="PF00069">
    <property type="entry name" value="Pkinase"/>
    <property type="match status" value="1"/>
</dbReference>
<dbReference type="GO" id="GO:0005524">
    <property type="term" value="F:ATP binding"/>
    <property type="evidence" value="ECO:0007669"/>
    <property type="project" value="UniProtKB-UniRule"/>
</dbReference>
<dbReference type="Gene3D" id="3.30.200.20">
    <property type="entry name" value="Phosphorylase Kinase, domain 1"/>
    <property type="match status" value="1"/>
</dbReference>
<keyword evidence="12 17" id="KW-0067">ATP-binding</keyword>
<evidence type="ECO:0000256" key="2">
    <source>
        <dbReference type="ARBA" id="ARBA00008536"/>
    </source>
</evidence>
<keyword evidence="8" id="KW-0732">Signal</keyword>
<dbReference type="GO" id="GO:0004674">
    <property type="term" value="F:protein serine/threonine kinase activity"/>
    <property type="evidence" value="ECO:0007669"/>
    <property type="project" value="UniProtKB-KW"/>
</dbReference>
<comment type="subcellular location">
    <subcellularLocation>
        <location evidence="1">Membrane</location>
        <topology evidence="1">Single-pass type I membrane protein</topology>
    </subcellularLocation>
</comment>
<name>A0AAV5F0H5_ELECO</name>
<evidence type="ECO:0000256" key="17">
    <source>
        <dbReference type="PROSITE-ProRule" id="PRU10141"/>
    </source>
</evidence>
<keyword evidence="16" id="KW-0325">Glycoprotein</keyword>
<keyword evidence="14 18" id="KW-0472">Membrane</keyword>